<dbReference type="GO" id="GO:0055085">
    <property type="term" value="P:transmembrane transport"/>
    <property type="evidence" value="ECO:0007669"/>
    <property type="project" value="InterPro"/>
</dbReference>
<evidence type="ECO:0000256" key="7">
    <source>
        <dbReference type="SAM" id="Phobius"/>
    </source>
</evidence>
<name>A0A3B0U404_9ZZZZ</name>
<organism evidence="9">
    <name type="scientific">hydrothermal vent metagenome</name>
    <dbReference type="NCBI Taxonomy" id="652676"/>
    <lineage>
        <taxon>unclassified sequences</taxon>
        <taxon>metagenomes</taxon>
        <taxon>ecological metagenomes</taxon>
    </lineage>
</organism>
<dbReference type="PANTHER" id="PTHR30193:SF37">
    <property type="entry name" value="INNER MEMBRANE ABC TRANSPORTER PERMEASE PROTEIN YCJO"/>
    <property type="match status" value="1"/>
</dbReference>
<feature type="non-terminal residue" evidence="9">
    <location>
        <position position="1"/>
    </location>
</feature>
<dbReference type="PROSITE" id="PS50928">
    <property type="entry name" value="ABC_TM1"/>
    <property type="match status" value="1"/>
</dbReference>
<dbReference type="SUPFAM" id="SSF161098">
    <property type="entry name" value="MetI-like"/>
    <property type="match status" value="1"/>
</dbReference>
<keyword evidence="4 7" id="KW-0812">Transmembrane</keyword>
<dbReference type="CDD" id="cd06261">
    <property type="entry name" value="TM_PBP2"/>
    <property type="match status" value="1"/>
</dbReference>
<evidence type="ECO:0000256" key="3">
    <source>
        <dbReference type="ARBA" id="ARBA00022475"/>
    </source>
</evidence>
<dbReference type="Gene3D" id="1.10.3720.10">
    <property type="entry name" value="MetI-like"/>
    <property type="match status" value="1"/>
</dbReference>
<evidence type="ECO:0000256" key="1">
    <source>
        <dbReference type="ARBA" id="ARBA00004651"/>
    </source>
</evidence>
<keyword evidence="6 7" id="KW-0472">Membrane</keyword>
<keyword evidence="2" id="KW-0813">Transport</keyword>
<evidence type="ECO:0000259" key="8">
    <source>
        <dbReference type="PROSITE" id="PS50928"/>
    </source>
</evidence>
<gene>
    <name evidence="9" type="ORF">MNBD_ALPHA11-382</name>
</gene>
<evidence type="ECO:0000256" key="4">
    <source>
        <dbReference type="ARBA" id="ARBA00022692"/>
    </source>
</evidence>
<feature type="domain" description="ABC transmembrane type-1" evidence="8">
    <location>
        <begin position="1"/>
        <end position="122"/>
    </location>
</feature>
<sequence length="132" mass="14199">NIFTTVPTLMLLFLAGLQSVPISLYDAAKMDGANVFHRFFNVTLPSLTPVTFAVVTLGLIGTLQMFDQVAILGAAAPLESRVTLAFYTYYNTFPPGGSPNIGLASASALTLGVLTVLIVFLQRRFGIKEKLE</sequence>
<keyword evidence="5 7" id="KW-1133">Transmembrane helix</keyword>
<dbReference type="PANTHER" id="PTHR30193">
    <property type="entry name" value="ABC TRANSPORTER PERMEASE PROTEIN"/>
    <property type="match status" value="1"/>
</dbReference>
<dbReference type="InterPro" id="IPR035906">
    <property type="entry name" value="MetI-like_sf"/>
</dbReference>
<evidence type="ECO:0000313" key="9">
    <source>
        <dbReference type="EMBL" id="VAW23113.1"/>
    </source>
</evidence>
<keyword evidence="3" id="KW-1003">Cell membrane</keyword>
<reference evidence="9" key="1">
    <citation type="submission" date="2018-06" db="EMBL/GenBank/DDBJ databases">
        <authorList>
            <person name="Zhirakovskaya E."/>
        </authorList>
    </citation>
    <scope>NUCLEOTIDE SEQUENCE</scope>
</reference>
<dbReference type="InterPro" id="IPR051393">
    <property type="entry name" value="ABC_transporter_permease"/>
</dbReference>
<evidence type="ECO:0000256" key="6">
    <source>
        <dbReference type="ARBA" id="ARBA00023136"/>
    </source>
</evidence>
<dbReference type="GO" id="GO:0005886">
    <property type="term" value="C:plasma membrane"/>
    <property type="evidence" value="ECO:0007669"/>
    <property type="project" value="UniProtKB-SubCell"/>
</dbReference>
<proteinExistence type="predicted"/>
<evidence type="ECO:0000256" key="5">
    <source>
        <dbReference type="ARBA" id="ARBA00022989"/>
    </source>
</evidence>
<accession>A0A3B0U404</accession>
<comment type="subcellular location">
    <subcellularLocation>
        <location evidence="1">Cell membrane</location>
        <topology evidence="1">Multi-pass membrane protein</topology>
    </subcellularLocation>
</comment>
<dbReference type="AlphaFoldDB" id="A0A3B0U404"/>
<feature type="transmembrane region" description="Helical" evidence="7">
    <location>
        <begin position="101"/>
        <end position="121"/>
    </location>
</feature>
<dbReference type="EMBL" id="UOEQ01000446">
    <property type="protein sequence ID" value="VAW23113.1"/>
    <property type="molecule type" value="Genomic_DNA"/>
</dbReference>
<protein>
    <submittedName>
        <fullName evidence="9">N-acetyl-D-glucosamine ABC transporter, permease protein 1</fullName>
    </submittedName>
</protein>
<dbReference type="Pfam" id="PF00528">
    <property type="entry name" value="BPD_transp_1"/>
    <property type="match status" value="1"/>
</dbReference>
<evidence type="ECO:0000256" key="2">
    <source>
        <dbReference type="ARBA" id="ARBA00022448"/>
    </source>
</evidence>
<dbReference type="InterPro" id="IPR000515">
    <property type="entry name" value="MetI-like"/>
</dbReference>
<feature type="transmembrane region" description="Helical" evidence="7">
    <location>
        <begin position="43"/>
        <end position="62"/>
    </location>
</feature>